<dbReference type="AlphaFoldDB" id="A0A6J2XFN4"/>
<sequence>MKMFVNEAVQTSKDMEKKYLEERIVKEGMELLKRQKEEANRRKVKEQQEMKEMLERYWPFGRSDDAKPRGLRNLRLEELFPNKDYQNAKRFVGTLDLGRPGCGAPIEKDGQKMAKTKEDPLLRFQFGNDLRRAVDNTFRYKTNREQQLEYKKALDKLVEEKKQNQLRKKLLEQEYEKRQGWSNDATLRKLENEALKKPYEDQKNYENFKKSKVIPPNRVVKLDPIIYPSNTKKNSVVPPNNRKLSPLSDNKENGVELVQLLAKDRKLPPRVPLCSTDVTKERDLSKSYLWNRDGSAYLKELSQQMMSKRERSQELKAMEDETARRHFSTWTSLWGRPGHGAPRSATKKAAIDRLLYPQMVPIGVA</sequence>
<evidence type="ECO:0000313" key="3">
    <source>
        <dbReference type="RefSeq" id="XP_030749961.1"/>
    </source>
</evidence>
<reference evidence="3" key="1">
    <citation type="submission" date="2025-08" db="UniProtKB">
        <authorList>
            <consortium name="RefSeq"/>
        </authorList>
    </citation>
    <scope>IDENTIFICATION</scope>
    <source>
        <tissue evidence="3">Gonads</tissue>
    </source>
</reference>
<dbReference type="GeneID" id="115877791"/>
<evidence type="ECO:0000256" key="1">
    <source>
        <dbReference type="SAM" id="Coils"/>
    </source>
</evidence>
<dbReference type="KEGG" id="soy:115877791"/>
<gene>
    <name evidence="3" type="primary">LOC115877791</name>
</gene>
<keyword evidence="1" id="KW-0175">Coiled coil</keyword>
<dbReference type="OrthoDB" id="8185397at2759"/>
<keyword evidence="2" id="KW-1185">Reference proteome</keyword>
<dbReference type="Proteomes" id="UP000504635">
    <property type="component" value="Unplaced"/>
</dbReference>
<evidence type="ECO:0000313" key="2">
    <source>
        <dbReference type="Proteomes" id="UP000504635"/>
    </source>
</evidence>
<accession>A0A6J2XFN4</accession>
<feature type="coiled-coil region" evidence="1">
    <location>
        <begin position="143"/>
        <end position="174"/>
    </location>
</feature>
<feature type="coiled-coil region" evidence="1">
    <location>
        <begin position="29"/>
        <end position="56"/>
    </location>
</feature>
<proteinExistence type="predicted"/>
<protein>
    <submittedName>
        <fullName evidence="3">Uncharacterized protein LOC115877791</fullName>
    </submittedName>
</protein>
<dbReference type="InParanoid" id="A0A6J2XFN4"/>
<organism evidence="2 3">
    <name type="scientific">Sitophilus oryzae</name>
    <name type="common">Rice weevil</name>
    <name type="synonym">Curculio oryzae</name>
    <dbReference type="NCBI Taxonomy" id="7048"/>
    <lineage>
        <taxon>Eukaryota</taxon>
        <taxon>Metazoa</taxon>
        <taxon>Ecdysozoa</taxon>
        <taxon>Arthropoda</taxon>
        <taxon>Hexapoda</taxon>
        <taxon>Insecta</taxon>
        <taxon>Pterygota</taxon>
        <taxon>Neoptera</taxon>
        <taxon>Endopterygota</taxon>
        <taxon>Coleoptera</taxon>
        <taxon>Polyphaga</taxon>
        <taxon>Cucujiformia</taxon>
        <taxon>Curculionidae</taxon>
        <taxon>Dryophthorinae</taxon>
        <taxon>Sitophilus</taxon>
    </lineage>
</organism>
<name>A0A6J2XFN4_SITOR</name>
<dbReference type="RefSeq" id="XP_030749961.1">
    <property type="nucleotide sequence ID" value="XM_030894101.1"/>
</dbReference>